<reference evidence="3 4" key="1">
    <citation type="submission" date="2024-10" db="EMBL/GenBank/DDBJ databases">
        <title>Updated reference genomes for cyclostephanoid diatoms.</title>
        <authorList>
            <person name="Roberts W.R."/>
            <person name="Alverson A.J."/>
        </authorList>
    </citation>
    <scope>NUCLEOTIDE SEQUENCE [LARGE SCALE GENOMIC DNA]</scope>
    <source>
        <strain evidence="3 4">AJA010-31</strain>
    </source>
</reference>
<dbReference type="Proteomes" id="UP001530400">
    <property type="component" value="Unassembled WGS sequence"/>
</dbReference>
<sequence length="286" mass="30769">MTKSRRQILFWALSIAGSVNSASIGKSYNLYQVLGSEQKPTPRGKITIAPSEDDGNSELVATFHNDATSQLDAASFDRMIDNGDLYTLIVSDESEHTVSASVPGCSVRRSNLRDEITLSISPTGKLMSVSYRPLISPLAAKSCENLIPLSEKPDAIFGRITEGEGMPFKTTVGFESHKPMMEIPTVLPQSRPPPGLNWYRRNSKNNPTMFTEGGGPEGEEPQGFQGTMLYKMFTKYWYIILPLAVMSAFGAEEPEGARGSGVAAAAGGGAAAAGAAVQTQRRGKRD</sequence>
<proteinExistence type="predicted"/>
<gene>
    <name evidence="3" type="ORF">ACHAWO_006831</name>
</gene>
<feature type="chain" id="PRO_5044876104" description="ER membrane protein complex subunit 10" evidence="2">
    <location>
        <begin position="22"/>
        <end position="286"/>
    </location>
</feature>
<feature type="signal peptide" evidence="2">
    <location>
        <begin position="1"/>
        <end position="21"/>
    </location>
</feature>
<accession>A0ABD3PD19</accession>
<organism evidence="3 4">
    <name type="scientific">Cyclotella atomus</name>
    <dbReference type="NCBI Taxonomy" id="382360"/>
    <lineage>
        <taxon>Eukaryota</taxon>
        <taxon>Sar</taxon>
        <taxon>Stramenopiles</taxon>
        <taxon>Ochrophyta</taxon>
        <taxon>Bacillariophyta</taxon>
        <taxon>Coscinodiscophyceae</taxon>
        <taxon>Thalassiosirophycidae</taxon>
        <taxon>Stephanodiscales</taxon>
        <taxon>Stephanodiscaceae</taxon>
        <taxon>Cyclotella</taxon>
    </lineage>
</organism>
<protein>
    <recommendedName>
        <fullName evidence="5">ER membrane protein complex subunit 10</fullName>
    </recommendedName>
</protein>
<dbReference type="PANTHER" id="PTHR39219:SF1">
    <property type="entry name" value="ER MEMBRANE PROTEIN COMPLEX SUBUNIT 10"/>
    <property type="match status" value="1"/>
</dbReference>
<evidence type="ECO:0000313" key="3">
    <source>
        <dbReference type="EMBL" id="KAL3785056.1"/>
    </source>
</evidence>
<dbReference type="EMBL" id="JALLPJ020000704">
    <property type="protein sequence ID" value="KAL3785056.1"/>
    <property type="molecule type" value="Genomic_DNA"/>
</dbReference>
<comment type="caution">
    <text evidence="3">The sequence shown here is derived from an EMBL/GenBank/DDBJ whole genome shotgun (WGS) entry which is preliminary data.</text>
</comment>
<keyword evidence="2" id="KW-0732">Signal</keyword>
<dbReference type="PANTHER" id="PTHR39219">
    <property type="entry name" value="ER MEMBRANE PROTEIN COMPLEX SUBUNIT 10"/>
    <property type="match status" value="1"/>
</dbReference>
<keyword evidence="4" id="KW-1185">Reference proteome</keyword>
<feature type="region of interest" description="Disordered" evidence="1">
    <location>
        <begin position="254"/>
        <end position="286"/>
    </location>
</feature>
<name>A0ABD3PD19_9STRA</name>
<dbReference type="CDD" id="cd22209">
    <property type="entry name" value="EMC10"/>
    <property type="match status" value="1"/>
</dbReference>
<evidence type="ECO:0000256" key="1">
    <source>
        <dbReference type="SAM" id="MobiDB-lite"/>
    </source>
</evidence>
<evidence type="ECO:0008006" key="5">
    <source>
        <dbReference type="Google" id="ProtNLM"/>
    </source>
</evidence>
<dbReference type="AlphaFoldDB" id="A0ABD3PD19"/>
<evidence type="ECO:0000256" key="2">
    <source>
        <dbReference type="SAM" id="SignalP"/>
    </source>
</evidence>
<evidence type="ECO:0000313" key="4">
    <source>
        <dbReference type="Proteomes" id="UP001530400"/>
    </source>
</evidence>